<organism evidence="1 2">
    <name type="scientific">Pyropia yezoensis</name>
    <name type="common">Susabi-nori</name>
    <name type="synonym">Porphyra yezoensis</name>
    <dbReference type="NCBI Taxonomy" id="2788"/>
    <lineage>
        <taxon>Eukaryota</taxon>
        <taxon>Rhodophyta</taxon>
        <taxon>Bangiophyceae</taxon>
        <taxon>Bangiales</taxon>
        <taxon>Bangiaceae</taxon>
        <taxon>Pyropia</taxon>
    </lineage>
</organism>
<keyword evidence="2" id="KW-1185">Reference proteome</keyword>
<accession>A0ACC3C6R8</accession>
<gene>
    <name evidence="1" type="ORF">I4F81_008517</name>
</gene>
<dbReference type="Proteomes" id="UP000798662">
    <property type="component" value="Chromosome 2"/>
</dbReference>
<name>A0ACC3C6R8_PYRYE</name>
<evidence type="ECO:0000313" key="2">
    <source>
        <dbReference type="Proteomes" id="UP000798662"/>
    </source>
</evidence>
<proteinExistence type="predicted"/>
<reference evidence="1" key="1">
    <citation type="submission" date="2019-11" db="EMBL/GenBank/DDBJ databases">
        <title>Nori genome reveals adaptations in red seaweeds to the harsh intertidal environment.</title>
        <authorList>
            <person name="Wang D."/>
            <person name="Mao Y."/>
        </authorList>
    </citation>
    <scope>NUCLEOTIDE SEQUENCE</scope>
    <source>
        <tissue evidence="1">Gametophyte</tissue>
    </source>
</reference>
<comment type="caution">
    <text evidence="1">The sequence shown here is derived from an EMBL/GenBank/DDBJ whole genome shotgun (WGS) entry which is preliminary data.</text>
</comment>
<evidence type="ECO:0000313" key="1">
    <source>
        <dbReference type="EMBL" id="KAK1865996.1"/>
    </source>
</evidence>
<sequence>MCTASAELGSPERPRPAAQATPSDYVPSASPPKRLSADYSDPLSDASEVTPVSGDDRVSAPTPAGPPASEPSVVMGAGGAPDAAASVTAVDDGRGEAGGSGRNGCGIANGGTDAFSIDGTSDDGVWALGVEPLEQAPPETVGQKNPMQLPLALDRLGTLQAALDAGRRRPVFFLDYDGTLTPIVKDPDSALLSDEMRGVLSEVATLFPTAIVSGRGRIKLQSLIGLHDHQGLYYAGSHGFDISGPMGGDDSLRRKVASETLPVLKRASSQLVATVADFSGSQVENNELAVSVHYRNLVDKQQLPALESRVDGVLSDHPGLSKHHGKCVFELRPQSNWHKGKAVEYLLDALALGGPDVLPIYIGDDISDEDAFAALHGRGLGIIVMSDADVTEYQANGHPGGRRTAATMRLCNTDDVRRFLGAFAAAGRSGRCTGPGVLPVDSVPPTAAVKHGSD</sequence>
<dbReference type="EMBL" id="CM020619">
    <property type="protein sequence ID" value="KAK1865996.1"/>
    <property type="molecule type" value="Genomic_DNA"/>
</dbReference>
<protein>
    <submittedName>
        <fullName evidence="1">Uncharacterized protein</fullName>
    </submittedName>
</protein>